<dbReference type="NCBIfam" id="TIGR02218">
    <property type="entry name" value="phg_TIGR02218"/>
    <property type="match status" value="1"/>
</dbReference>
<dbReference type="EMBL" id="CCAZ020000002">
    <property type="protein sequence ID" value="CEG09655.1"/>
    <property type="molecule type" value="Genomic_DNA"/>
</dbReference>
<dbReference type="Proteomes" id="UP000035762">
    <property type="component" value="Unassembled WGS sequence"/>
</dbReference>
<accession>A0A090MQI7</accession>
<evidence type="ECO:0000256" key="1">
    <source>
        <dbReference type="SAM" id="MobiDB-lite"/>
    </source>
</evidence>
<protein>
    <recommendedName>
        <fullName evidence="2">Bacteriophage phiJL001 Gp84 C-terminal domain-containing protein</fullName>
    </recommendedName>
</protein>
<dbReference type="Pfam" id="PF09356">
    <property type="entry name" value="Phage_BR0599"/>
    <property type="match status" value="1"/>
</dbReference>
<proteinExistence type="predicted"/>
<feature type="compositionally biased region" description="Gly residues" evidence="1">
    <location>
        <begin position="288"/>
        <end position="302"/>
    </location>
</feature>
<organism evidence="3 4">
    <name type="scientific">Afipia felis</name>
    <name type="common">Cat scratch disease bacillus</name>
    <dbReference type="NCBI Taxonomy" id="1035"/>
    <lineage>
        <taxon>Bacteria</taxon>
        <taxon>Pseudomonadati</taxon>
        <taxon>Pseudomonadota</taxon>
        <taxon>Alphaproteobacteria</taxon>
        <taxon>Hyphomicrobiales</taxon>
        <taxon>Nitrobacteraceae</taxon>
        <taxon>Afipia</taxon>
    </lineage>
</organism>
<feature type="domain" description="Bacteriophage phiJL001 Gp84 C-terminal" evidence="2">
    <location>
        <begin position="197"/>
        <end position="277"/>
    </location>
</feature>
<comment type="caution">
    <text evidence="3">The sequence shown here is derived from an EMBL/GenBank/DDBJ whole genome shotgun (WGS) entry which is preliminary data.</text>
</comment>
<feature type="region of interest" description="Disordered" evidence="1">
    <location>
        <begin position="281"/>
        <end position="302"/>
    </location>
</feature>
<sequence>MKALDPGLAAHLAGGVTTLCRCWRLTRKDGVVMGFTDHDRDVVFDGVTYQAASGFTASAVEDQLGLAVSNLDVEGALNSAAITEDDLNAGRYDDAAVTIVLVNWQNVTQRVVLRSGFLGQVSRGNLAFTAELRGLAARLDQATGRIFQRTCPWQLGDTRCAVDLTAPGRHGAGVVLATISIFDFTATGLDELATGTLSRGRLKWTSGANAGLAIEVKAHSASAGVARLSLFLPMPDPISIGDAFTVTAGCDKSFETCRDRFGNVVNFGGFPHMPGNDFALSYPNQGSGNDGGRRTGGFGGGA</sequence>
<evidence type="ECO:0000313" key="3">
    <source>
        <dbReference type="EMBL" id="CEG09655.1"/>
    </source>
</evidence>
<evidence type="ECO:0000259" key="2">
    <source>
        <dbReference type="Pfam" id="PF09356"/>
    </source>
</evidence>
<dbReference type="AlphaFoldDB" id="A0A090MQI7"/>
<dbReference type="STRING" id="1035.BN961_03085"/>
<gene>
    <name evidence="3" type="ORF">BN961_03085</name>
</gene>
<keyword evidence="4" id="KW-1185">Reference proteome</keyword>
<dbReference type="RefSeq" id="WP_048757496.1">
    <property type="nucleotide sequence ID" value="NZ_CCAZ020000002.1"/>
</dbReference>
<dbReference type="InterPro" id="IPR011928">
    <property type="entry name" value="Phage_phiJL001_Gp84"/>
</dbReference>
<name>A0A090MQI7_AFIFE</name>
<reference evidence="3 4" key="1">
    <citation type="journal article" date="2014" name="Genome Announc.">
        <title>Genome Sequence of Afipia felis Strain 76713, Isolated in Hospital Water Using an Amoeba Co-Culture Procedure.</title>
        <authorList>
            <person name="Benamar S."/>
            <person name="La Scola B."/>
            <person name="Croce O."/>
        </authorList>
    </citation>
    <scope>NUCLEOTIDE SEQUENCE [LARGE SCALE GENOMIC DNA]</scope>
    <source>
        <strain evidence="3 4">76713</strain>
    </source>
</reference>
<dbReference type="Pfam" id="PF09931">
    <property type="entry name" value="Phage_phiJL001_Gp84_N"/>
    <property type="match status" value="1"/>
</dbReference>
<dbReference type="InterPro" id="IPR018964">
    <property type="entry name" value="Phage_phiJL001_Gp84_C"/>
</dbReference>
<evidence type="ECO:0000313" key="4">
    <source>
        <dbReference type="Proteomes" id="UP000035762"/>
    </source>
</evidence>
<dbReference type="OrthoDB" id="1633386at2"/>